<dbReference type="eggNOG" id="ENOG502SCY4">
    <property type="taxonomic scope" value="Eukaryota"/>
</dbReference>
<feature type="non-terminal residue" evidence="1">
    <location>
        <position position="1"/>
    </location>
</feature>
<dbReference type="InParanoid" id="B8C1P1"/>
<reference evidence="1 2" key="2">
    <citation type="journal article" date="2008" name="Nature">
        <title>The Phaeodactylum genome reveals the evolutionary history of diatom genomes.</title>
        <authorList>
            <person name="Bowler C."/>
            <person name="Allen A.E."/>
            <person name="Badger J.H."/>
            <person name="Grimwood J."/>
            <person name="Jabbari K."/>
            <person name="Kuo A."/>
            <person name="Maheswari U."/>
            <person name="Martens C."/>
            <person name="Maumus F."/>
            <person name="Otillar R.P."/>
            <person name="Rayko E."/>
            <person name="Salamov A."/>
            <person name="Vandepoele K."/>
            <person name="Beszteri B."/>
            <person name="Gruber A."/>
            <person name="Heijde M."/>
            <person name="Katinka M."/>
            <person name="Mock T."/>
            <person name="Valentin K."/>
            <person name="Verret F."/>
            <person name="Berges J.A."/>
            <person name="Brownlee C."/>
            <person name="Cadoret J.P."/>
            <person name="Chiovitti A."/>
            <person name="Choi C.J."/>
            <person name="Coesel S."/>
            <person name="De Martino A."/>
            <person name="Detter J.C."/>
            <person name="Durkin C."/>
            <person name="Falciatore A."/>
            <person name="Fournet J."/>
            <person name="Haruta M."/>
            <person name="Huysman M.J."/>
            <person name="Jenkins B.D."/>
            <person name="Jiroutova K."/>
            <person name="Jorgensen R.E."/>
            <person name="Joubert Y."/>
            <person name="Kaplan A."/>
            <person name="Kroger N."/>
            <person name="Kroth P.G."/>
            <person name="La Roche J."/>
            <person name="Lindquist E."/>
            <person name="Lommer M."/>
            <person name="Martin-Jezequel V."/>
            <person name="Lopez P.J."/>
            <person name="Lucas S."/>
            <person name="Mangogna M."/>
            <person name="McGinnis K."/>
            <person name="Medlin L.K."/>
            <person name="Montsant A."/>
            <person name="Oudot-Le Secq M.P."/>
            <person name="Napoli C."/>
            <person name="Obornik M."/>
            <person name="Parker M.S."/>
            <person name="Petit J.L."/>
            <person name="Porcel B.M."/>
            <person name="Poulsen N."/>
            <person name="Robison M."/>
            <person name="Rychlewski L."/>
            <person name="Rynearson T.A."/>
            <person name="Schmutz J."/>
            <person name="Shapiro H."/>
            <person name="Siaut M."/>
            <person name="Stanley M."/>
            <person name="Sussman M.R."/>
            <person name="Taylor A.R."/>
            <person name="Vardi A."/>
            <person name="von Dassow P."/>
            <person name="Vyverman W."/>
            <person name="Willis A."/>
            <person name="Wyrwicz L.S."/>
            <person name="Rokhsar D.S."/>
            <person name="Weissenbach J."/>
            <person name="Armbrust E.V."/>
            <person name="Green B.R."/>
            <person name="Van de Peer Y."/>
            <person name="Grigoriev I.V."/>
        </authorList>
    </citation>
    <scope>NUCLEOTIDE SEQUENCE [LARGE SCALE GENOMIC DNA]</scope>
    <source>
        <strain evidence="1 2">CCMP1335</strain>
    </source>
</reference>
<gene>
    <name evidence="1" type="primary">FRU1</name>
    <name evidence="1" type="ORF">THAPSDRAFT_262378</name>
</gene>
<dbReference type="STRING" id="35128.B8C1P1"/>
<dbReference type="AlphaFoldDB" id="B8C1P1"/>
<evidence type="ECO:0000313" key="1">
    <source>
        <dbReference type="EMBL" id="EED92251.1"/>
    </source>
</evidence>
<dbReference type="Proteomes" id="UP000001449">
    <property type="component" value="Chromosome 5"/>
</dbReference>
<dbReference type="RefSeq" id="XP_002290499.1">
    <property type="nucleotide sequence ID" value="XM_002290463.1"/>
</dbReference>
<reference evidence="1 2" key="1">
    <citation type="journal article" date="2004" name="Science">
        <title>The genome of the diatom Thalassiosira pseudonana: ecology, evolution, and metabolism.</title>
        <authorList>
            <person name="Armbrust E.V."/>
            <person name="Berges J.A."/>
            <person name="Bowler C."/>
            <person name="Green B.R."/>
            <person name="Martinez D."/>
            <person name="Putnam N.H."/>
            <person name="Zhou S."/>
            <person name="Allen A.E."/>
            <person name="Apt K.E."/>
            <person name="Bechner M."/>
            <person name="Brzezinski M.A."/>
            <person name="Chaal B.K."/>
            <person name="Chiovitti A."/>
            <person name="Davis A.K."/>
            <person name="Demarest M.S."/>
            <person name="Detter J.C."/>
            <person name="Glavina T."/>
            <person name="Goodstein D."/>
            <person name="Hadi M.Z."/>
            <person name="Hellsten U."/>
            <person name="Hildebrand M."/>
            <person name="Jenkins B.D."/>
            <person name="Jurka J."/>
            <person name="Kapitonov V.V."/>
            <person name="Kroger N."/>
            <person name="Lau W.W."/>
            <person name="Lane T.W."/>
            <person name="Larimer F.W."/>
            <person name="Lippmeier J.C."/>
            <person name="Lucas S."/>
            <person name="Medina M."/>
            <person name="Montsant A."/>
            <person name="Obornik M."/>
            <person name="Parker M.S."/>
            <person name="Palenik B."/>
            <person name="Pazour G.J."/>
            <person name="Richardson P.M."/>
            <person name="Rynearson T.A."/>
            <person name="Saito M.A."/>
            <person name="Schwartz D.C."/>
            <person name="Thamatrakoln K."/>
            <person name="Valentin K."/>
            <person name="Vardi A."/>
            <person name="Wilkerson F.P."/>
            <person name="Rokhsar D.S."/>
        </authorList>
    </citation>
    <scope>NUCLEOTIDE SEQUENCE [LARGE SCALE GENOMIC DNA]</scope>
    <source>
        <strain evidence="1 2">CCMP1335</strain>
    </source>
</reference>
<protein>
    <submittedName>
        <fullName evidence="1">Uncharacterized protein</fullName>
    </submittedName>
</protein>
<sequence>CTGDCDSDTDCLPTLKCFKRGDGESTQVPGCGTGGVGDIPGADYCYDPSNGDVSRVNGCTPSTQCNICSGDCDNDEDCIGDYLCFKRADGMKNQVPGCEIGGIGDISGADYCYDPSGGGLSPTGSPSVGGVMTDAPQVATLNPSVSPTFALPSKVSPLPTDINLLVGNPFATPSAAPTSSLPSLRYHGRNMCTADSPCGACSGDCDGDSGCQTGLMCFQRARDETSQVPGCAVGGTEDIPGADYCYDPTSESPPLVWLGEDGCSEDQPCNRCAGSCSNDEDCKGNLECFVRIDGESTSVPGCSSGGIGDVLEDYCYDPDAAFTPSPTRTPSSLPTLRWRGSEGCSPDSPCPSCTGDCDNDNDCDSTLKCFKRFAGDRTQVPGCATGGLGDIPGGDYC</sequence>
<dbReference type="PaxDb" id="35128-Thaps262378"/>
<keyword evidence="2" id="KW-1185">Reference proteome</keyword>
<feature type="non-terminal residue" evidence="1">
    <location>
        <position position="397"/>
    </location>
</feature>
<accession>B8C1P1</accession>
<dbReference type="OMA" id="LECFFRD"/>
<organism evidence="1 2">
    <name type="scientific">Thalassiosira pseudonana</name>
    <name type="common">Marine diatom</name>
    <name type="synonym">Cyclotella nana</name>
    <dbReference type="NCBI Taxonomy" id="35128"/>
    <lineage>
        <taxon>Eukaryota</taxon>
        <taxon>Sar</taxon>
        <taxon>Stramenopiles</taxon>
        <taxon>Ochrophyta</taxon>
        <taxon>Bacillariophyta</taxon>
        <taxon>Coscinodiscophyceae</taxon>
        <taxon>Thalassiosirophycidae</taxon>
        <taxon>Thalassiosirales</taxon>
        <taxon>Thalassiosiraceae</taxon>
        <taxon>Thalassiosira</taxon>
    </lineage>
</organism>
<evidence type="ECO:0000313" key="2">
    <source>
        <dbReference type="Proteomes" id="UP000001449"/>
    </source>
</evidence>
<proteinExistence type="predicted"/>
<name>B8C1P1_THAPS</name>
<dbReference type="GeneID" id="7448451"/>
<dbReference type="KEGG" id="tps:THAPSDRAFT_262378"/>
<dbReference type="HOGENOM" id="CLU_695599_0_0_1"/>
<dbReference type="EMBL" id="CM000642">
    <property type="protein sequence ID" value="EED92251.1"/>
    <property type="molecule type" value="Genomic_DNA"/>
</dbReference>